<dbReference type="EMBL" id="JABEBT010000007">
    <property type="protein sequence ID" value="KAF7639086.1"/>
    <property type="molecule type" value="Genomic_DNA"/>
</dbReference>
<organism evidence="2 3">
    <name type="scientific">Meloidogyne graminicola</name>
    <dbReference type="NCBI Taxonomy" id="189291"/>
    <lineage>
        <taxon>Eukaryota</taxon>
        <taxon>Metazoa</taxon>
        <taxon>Ecdysozoa</taxon>
        <taxon>Nematoda</taxon>
        <taxon>Chromadorea</taxon>
        <taxon>Rhabditida</taxon>
        <taxon>Tylenchina</taxon>
        <taxon>Tylenchomorpha</taxon>
        <taxon>Tylenchoidea</taxon>
        <taxon>Meloidogynidae</taxon>
        <taxon>Meloidogyninae</taxon>
        <taxon>Meloidogyne</taxon>
    </lineage>
</organism>
<dbReference type="AlphaFoldDB" id="A0A8T0A199"/>
<gene>
    <name evidence="2" type="ORF">Mgra_00001318</name>
</gene>
<feature type="region of interest" description="Disordered" evidence="1">
    <location>
        <begin position="80"/>
        <end position="101"/>
    </location>
</feature>
<accession>A0A8T0A199</accession>
<comment type="caution">
    <text evidence="2">The sequence shown here is derived from an EMBL/GenBank/DDBJ whole genome shotgun (WGS) entry which is preliminary data.</text>
</comment>
<evidence type="ECO:0000313" key="3">
    <source>
        <dbReference type="Proteomes" id="UP000605970"/>
    </source>
</evidence>
<evidence type="ECO:0000256" key="1">
    <source>
        <dbReference type="SAM" id="MobiDB-lite"/>
    </source>
</evidence>
<protein>
    <submittedName>
        <fullName evidence="2">Uncharacterized protein</fullName>
    </submittedName>
</protein>
<reference evidence="2" key="1">
    <citation type="journal article" date="2020" name="Ecol. Evol.">
        <title>Genome structure and content of the rice root-knot nematode (Meloidogyne graminicola).</title>
        <authorList>
            <person name="Phan N.T."/>
            <person name="Danchin E.G.J."/>
            <person name="Klopp C."/>
            <person name="Perfus-Barbeoch L."/>
            <person name="Kozlowski D.K."/>
            <person name="Koutsovoulos G.D."/>
            <person name="Lopez-Roques C."/>
            <person name="Bouchez O."/>
            <person name="Zahm M."/>
            <person name="Besnard G."/>
            <person name="Bellafiore S."/>
        </authorList>
    </citation>
    <scope>NUCLEOTIDE SEQUENCE</scope>
    <source>
        <strain evidence="2">VN-18</strain>
    </source>
</reference>
<sequence>MKPKQGTTCAKKNAIMQLSSSGLKIKKRTNKSKFIREILNNESLKKKEQKQMMEYSPEKTSKFKINTTCITDLIKSSLSAGKNENDKIESSSSEEKQKGTD</sequence>
<proteinExistence type="predicted"/>
<evidence type="ECO:0000313" key="2">
    <source>
        <dbReference type="EMBL" id="KAF7639086.1"/>
    </source>
</evidence>
<feature type="compositionally biased region" description="Basic and acidic residues" evidence="1">
    <location>
        <begin position="83"/>
        <end position="101"/>
    </location>
</feature>
<dbReference type="Proteomes" id="UP000605970">
    <property type="component" value="Unassembled WGS sequence"/>
</dbReference>
<keyword evidence="3" id="KW-1185">Reference proteome</keyword>
<name>A0A8T0A199_9BILA</name>